<protein>
    <submittedName>
        <fullName evidence="1">Uncharacterized protein</fullName>
    </submittedName>
</protein>
<evidence type="ECO:0000313" key="2">
    <source>
        <dbReference type="Proteomes" id="UP001152795"/>
    </source>
</evidence>
<dbReference type="EMBL" id="CACRXK020025696">
    <property type="protein sequence ID" value="CAB4039658.1"/>
    <property type="molecule type" value="Genomic_DNA"/>
</dbReference>
<reference evidence="1" key="1">
    <citation type="submission" date="2020-04" db="EMBL/GenBank/DDBJ databases">
        <authorList>
            <person name="Alioto T."/>
            <person name="Alioto T."/>
            <person name="Gomez Garrido J."/>
        </authorList>
    </citation>
    <scope>NUCLEOTIDE SEQUENCE</scope>
    <source>
        <strain evidence="1">A484AB</strain>
    </source>
</reference>
<evidence type="ECO:0000313" key="1">
    <source>
        <dbReference type="EMBL" id="CAB4039658.1"/>
    </source>
</evidence>
<dbReference type="Proteomes" id="UP001152795">
    <property type="component" value="Unassembled WGS sequence"/>
</dbReference>
<accession>A0A6S7K7W0</accession>
<organism evidence="1 2">
    <name type="scientific">Paramuricea clavata</name>
    <name type="common">Red gorgonian</name>
    <name type="synonym">Violescent sea-whip</name>
    <dbReference type="NCBI Taxonomy" id="317549"/>
    <lineage>
        <taxon>Eukaryota</taxon>
        <taxon>Metazoa</taxon>
        <taxon>Cnidaria</taxon>
        <taxon>Anthozoa</taxon>
        <taxon>Octocorallia</taxon>
        <taxon>Malacalcyonacea</taxon>
        <taxon>Plexauridae</taxon>
        <taxon>Paramuricea</taxon>
    </lineage>
</organism>
<keyword evidence="2" id="KW-1185">Reference proteome</keyword>
<proteinExistence type="predicted"/>
<name>A0A6S7K7W0_PARCT</name>
<sequence length="122" mass="13347">MKSSQVGAQIGSCWGKVFSKDTSLGGATAFCKAAVLAVHECNENMRCDLADLMVHKKSTADKCYLLKNKSKSAVQTSKELAKIMRSAGAFCSTEKGNSYEDEELPCDEPLFENIPMTYMVTF</sequence>
<dbReference type="OrthoDB" id="10544130at2759"/>
<dbReference type="AlphaFoldDB" id="A0A6S7K7W0"/>
<comment type="caution">
    <text evidence="1">The sequence shown here is derived from an EMBL/GenBank/DDBJ whole genome shotgun (WGS) entry which is preliminary data.</text>
</comment>
<gene>
    <name evidence="1" type="ORF">PACLA_8A045211</name>
</gene>